<dbReference type="PIRSF" id="PIRSF016636">
    <property type="entry name" value="AlgI_DltB"/>
    <property type="match status" value="1"/>
</dbReference>
<dbReference type="GO" id="GO:0016746">
    <property type="term" value="F:acyltransferase activity"/>
    <property type="evidence" value="ECO:0007669"/>
    <property type="project" value="UniProtKB-KW"/>
</dbReference>
<feature type="transmembrane region" description="Helical" evidence="8">
    <location>
        <begin position="204"/>
        <end position="220"/>
    </location>
</feature>
<dbReference type="InterPro" id="IPR004299">
    <property type="entry name" value="MBOAT_fam"/>
</dbReference>
<evidence type="ECO:0000313" key="9">
    <source>
        <dbReference type="EMBL" id="NIJ46262.1"/>
    </source>
</evidence>
<sequence length="367" mass="42504">MFAVIGVHLKLSTLNIILPVGISFYTFQTLSYTIDVYRDKLKPTNDLIAFASFVTFFPQLVAGPIERATNLLPQFYQKRTFSFEFAKSGVQLIVWGLFKKIVIADSCAVYVDYIFSEYETQNSLTLVLGAIYFAFQIYGDFSGYTDIAIGTGRLLGFKLLPNFKTPYFSRNIAEFWRRWHISLTTWFKDYIYIPLGGSRGNKGLQLRNVFVIFLISGFWHGANWTYLFWGGLNAIYFIPSMLLNKNRKYTDKIEFSGLSVLKMIITFIITCFAWIFFRANSLSIAFGYIKRIIDFNIANPIKYLSIDRYNVEMIPLIILFLVFEYTGVNKETPLLGKYSYLKTVSIVLLIMILGVFSDQKDFIYFQF</sequence>
<evidence type="ECO:0000256" key="5">
    <source>
        <dbReference type="ARBA" id="ARBA00022989"/>
    </source>
</evidence>
<evidence type="ECO:0000256" key="7">
    <source>
        <dbReference type="PIRNR" id="PIRNR016636"/>
    </source>
</evidence>
<dbReference type="InterPro" id="IPR028362">
    <property type="entry name" value="AlgI"/>
</dbReference>
<feature type="transmembrane region" description="Helical" evidence="8">
    <location>
        <begin position="309"/>
        <end position="328"/>
    </location>
</feature>
<dbReference type="EMBL" id="JAASQL010000005">
    <property type="protein sequence ID" value="NIJ46262.1"/>
    <property type="molecule type" value="Genomic_DNA"/>
</dbReference>
<accession>A0ABX0UGX4</accession>
<keyword evidence="4 8" id="KW-0812">Transmembrane</keyword>
<dbReference type="RefSeq" id="WP_317166208.1">
    <property type="nucleotide sequence ID" value="NZ_JAASQL010000005.1"/>
</dbReference>
<dbReference type="PIRSF" id="PIRSF500217">
    <property type="entry name" value="AlgI"/>
    <property type="match status" value="1"/>
</dbReference>
<proteinExistence type="inferred from homology"/>
<evidence type="ECO:0000256" key="8">
    <source>
        <dbReference type="SAM" id="Phobius"/>
    </source>
</evidence>
<name>A0ABX0UGX4_9FLAO</name>
<evidence type="ECO:0000256" key="3">
    <source>
        <dbReference type="ARBA" id="ARBA00022475"/>
    </source>
</evidence>
<organism evidence="9 10">
    <name type="scientific">Wenyingzhuangia heitensis</name>
    <dbReference type="NCBI Taxonomy" id="1487859"/>
    <lineage>
        <taxon>Bacteria</taxon>
        <taxon>Pseudomonadati</taxon>
        <taxon>Bacteroidota</taxon>
        <taxon>Flavobacteriia</taxon>
        <taxon>Flavobacteriales</taxon>
        <taxon>Flavobacteriaceae</taxon>
        <taxon>Wenyingzhuangia</taxon>
    </lineage>
</organism>
<dbReference type="Proteomes" id="UP000745859">
    <property type="component" value="Unassembled WGS sequence"/>
</dbReference>
<comment type="similarity">
    <text evidence="2 7">Belongs to the membrane-bound acyltransferase family.</text>
</comment>
<dbReference type="PANTHER" id="PTHR13285">
    <property type="entry name" value="ACYLTRANSFERASE"/>
    <property type="match status" value="1"/>
</dbReference>
<feature type="transmembrane region" description="Helical" evidence="8">
    <location>
        <begin position="7"/>
        <end position="27"/>
    </location>
</feature>
<dbReference type="PANTHER" id="PTHR13285:SF18">
    <property type="entry name" value="PROTEIN-CYSTEINE N-PALMITOYLTRANSFERASE RASP"/>
    <property type="match status" value="1"/>
</dbReference>
<evidence type="ECO:0000256" key="6">
    <source>
        <dbReference type="ARBA" id="ARBA00023136"/>
    </source>
</evidence>
<evidence type="ECO:0000256" key="1">
    <source>
        <dbReference type="ARBA" id="ARBA00004651"/>
    </source>
</evidence>
<keyword evidence="10" id="KW-1185">Reference proteome</keyword>
<protein>
    <submittedName>
        <fullName evidence="9">D-alanyl-lipoteichoic acid acyltransferase DltB (MBOAT superfamily)</fullName>
    </submittedName>
</protein>
<feature type="transmembrane region" description="Helical" evidence="8">
    <location>
        <begin position="47"/>
        <end position="65"/>
    </location>
</feature>
<dbReference type="InterPro" id="IPR051085">
    <property type="entry name" value="MB_O-acyltransferase"/>
</dbReference>
<keyword evidence="3 7" id="KW-1003">Cell membrane</keyword>
<keyword evidence="5 8" id="KW-1133">Transmembrane helix</keyword>
<comment type="subcellular location">
    <subcellularLocation>
        <location evidence="1">Cell membrane</location>
        <topology evidence="1">Multi-pass membrane protein</topology>
    </subcellularLocation>
</comment>
<keyword evidence="7" id="KW-0808">Transferase</keyword>
<keyword evidence="7 9" id="KW-0012">Acyltransferase</keyword>
<reference evidence="9 10" key="1">
    <citation type="submission" date="2020-03" db="EMBL/GenBank/DDBJ databases">
        <title>Genomic Encyclopedia of Type Strains, Phase IV (KMG-IV): sequencing the most valuable type-strain genomes for metagenomic binning, comparative biology and taxonomic classification.</title>
        <authorList>
            <person name="Goeker M."/>
        </authorList>
    </citation>
    <scope>NUCLEOTIDE SEQUENCE [LARGE SCALE GENOMIC DNA]</scope>
    <source>
        <strain evidence="9 10">DSM 101599</strain>
    </source>
</reference>
<feature type="transmembrane region" description="Helical" evidence="8">
    <location>
        <begin position="340"/>
        <end position="357"/>
    </location>
</feature>
<comment type="caution">
    <text evidence="9">The sequence shown here is derived from an EMBL/GenBank/DDBJ whole genome shotgun (WGS) entry which is preliminary data.</text>
</comment>
<evidence type="ECO:0000256" key="4">
    <source>
        <dbReference type="ARBA" id="ARBA00022692"/>
    </source>
</evidence>
<gene>
    <name evidence="9" type="ORF">FHR24_002746</name>
</gene>
<feature type="transmembrane region" description="Helical" evidence="8">
    <location>
        <begin position="255"/>
        <end position="277"/>
    </location>
</feature>
<evidence type="ECO:0000313" key="10">
    <source>
        <dbReference type="Proteomes" id="UP000745859"/>
    </source>
</evidence>
<keyword evidence="6 7" id="KW-0472">Membrane</keyword>
<evidence type="ECO:0000256" key="2">
    <source>
        <dbReference type="ARBA" id="ARBA00010323"/>
    </source>
</evidence>
<dbReference type="InterPro" id="IPR024194">
    <property type="entry name" value="Ac/AlaTfrase_AlgI/DltB"/>
</dbReference>
<dbReference type="Pfam" id="PF03062">
    <property type="entry name" value="MBOAT"/>
    <property type="match status" value="1"/>
</dbReference>